<dbReference type="Proteomes" id="UP000002071">
    <property type="component" value="Chromosome"/>
</dbReference>
<dbReference type="KEGG" id="hut:Huta_0081"/>
<dbReference type="STRING" id="519442.Huta_0081"/>
<keyword evidence="1" id="KW-0472">Membrane</keyword>
<dbReference type="RefSeq" id="WP_012795147.1">
    <property type="nucleotide sequence ID" value="NC_013158.1"/>
</dbReference>
<gene>
    <name evidence="2" type="ordered locus">Huta_0081</name>
</gene>
<feature type="transmembrane region" description="Helical" evidence="1">
    <location>
        <begin position="68"/>
        <end position="87"/>
    </location>
</feature>
<dbReference type="GeneID" id="79194780"/>
<evidence type="ECO:0000256" key="1">
    <source>
        <dbReference type="SAM" id="Phobius"/>
    </source>
</evidence>
<dbReference type="HOGENOM" id="CLU_1773138_0_0_2"/>
<evidence type="ECO:0000313" key="2">
    <source>
        <dbReference type="EMBL" id="ACV10270.1"/>
    </source>
</evidence>
<feature type="transmembrane region" description="Helical" evidence="1">
    <location>
        <begin position="93"/>
        <end position="112"/>
    </location>
</feature>
<proteinExistence type="predicted"/>
<protein>
    <submittedName>
        <fullName evidence="2">Uncharacterized protein</fullName>
    </submittedName>
</protein>
<accession>C7NNX9</accession>
<keyword evidence="1" id="KW-1133">Transmembrane helix</keyword>
<keyword evidence="3" id="KW-1185">Reference proteome</keyword>
<reference evidence="2 3" key="1">
    <citation type="journal article" date="2009" name="Stand. Genomic Sci.">
        <title>Complete genome sequence of Halorhabdus utahensis type strain (AX-2).</title>
        <authorList>
            <person name="Anderson I."/>
            <person name="Tindall B.J."/>
            <person name="Pomrenke H."/>
            <person name="Goker M."/>
            <person name="Lapidus A."/>
            <person name="Nolan M."/>
            <person name="Copeland A."/>
            <person name="Glavina Del Rio T."/>
            <person name="Chen F."/>
            <person name="Tice H."/>
            <person name="Cheng J.F."/>
            <person name="Lucas S."/>
            <person name="Chertkov O."/>
            <person name="Bruce D."/>
            <person name="Brettin T."/>
            <person name="Detter J.C."/>
            <person name="Han C."/>
            <person name="Goodwin L."/>
            <person name="Land M."/>
            <person name="Hauser L."/>
            <person name="Chang Y.J."/>
            <person name="Jeffries C.D."/>
            <person name="Pitluck S."/>
            <person name="Pati A."/>
            <person name="Mavromatis K."/>
            <person name="Ivanova N."/>
            <person name="Ovchinnikova G."/>
            <person name="Chen A."/>
            <person name="Palaniappan K."/>
            <person name="Chain P."/>
            <person name="Rohde M."/>
            <person name="Bristow J."/>
            <person name="Eisen J.A."/>
            <person name="Markowitz V."/>
            <person name="Hugenholtz P."/>
            <person name="Kyrpides N.C."/>
            <person name="Klenk H.P."/>
        </authorList>
    </citation>
    <scope>NUCLEOTIDE SEQUENCE [LARGE SCALE GENOMIC DNA]</scope>
    <source>
        <strain evidence="3">DSM 12940 / JCM 11049 / AX-2</strain>
    </source>
</reference>
<dbReference type="AlphaFoldDB" id="C7NNX9"/>
<keyword evidence="1" id="KW-0812">Transmembrane</keyword>
<feature type="transmembrane region" description="Helical" evidence="1">
    <location>
        <begin position="43"/>
        <end position="61"/>
    </location>
</feature>
<name>C7NNX9_HALUD</name>
<organism evidence="2 3">
    <name type="scientific">Halorhabdus utahensis (strain DSM 12940 / JCM 11049 / AX-2)</name>
    <dbReference type="NCBI Taxonomy" id="519442"/>
    <lineage>
        <taxon>Archaea</taxon>
        <taxon>Methanobacteriati</taxon>
        <taxon>Methanobacteriota</taxon>
        <taxon>Stenosarchaea group</taxon>
        <taxon>Halobacteria</taxon>
        <taxon>Halobacteriales</taxon>
        <taxon>Haloarculaceae</taxon>
        <taxon>Halorhabdus</taxon>
    </lineage>
</organism>
<evidence type="ECO:0000313" key="3">
    <source>
        <dbReference type="Proteomes" id="UP000002071"/>
    </source>
</evidence>
<sequence length="146" mass="15651">MVEQEVNGATHTWPYRPRNVGGTLLAAVPVVHVAARAGVEPPVIGFGMLAVGGLLVVISRFERTLRPFAVGILLTGMSVFLQASLDGAGVERATIFLGLFGVVLVVSETSPVRHISRRINERIDPYVEAAGTRLGRWLAPLLSRLS</sequence>
<dbReference type="GeneID" id="8382341"/>
<dbReference type="EMBL" id="CP001687">
    <property type="protein sequence ID" value="ACV10270.1"/>
    <property type="molecule type" value="Genomic_DNA"/>
</dbReference>